<comment type="caution">
    <text evidence="9">The sequence shown here is derived from an EMBL/GenBank/DDBJ whole genome shotgun (WGS) entry which is preliminary data.</text>
</comment>
<gene>
    <name evidence="9" type="ORF">F6I03_02855</name>
</gene>
<evidence type="ECO:0000313" key="10">
    <source>
        <dbReference type="Proteomes" id="UP000327148"/>
    </source>
</evidence>
<dbReference type="RefSeq" id="WP_070430298.1">
    <property type="nucleotide sequence ID" value="NZ_VYWO01000001.1"/>
</dbReference>
<evidence type="ECO:0000313" key="9">
    <source>
        <dbReference type="EMBL" id="KAA9302168.1"/>
    </source>
</evidence>
<keyword evidence="4" id="KW-0472">Membrane</keyword>
<evidence type="ECO:0000256" key="2">
    <source>
        <dbReference type="ARBA" id="ARBA00008973"/>
    </source>
</evidence>
<dbReference type="SUPFAM" id="SSF53850">
    <property type="entry name" value="Periplasmic binding protein-like II"/>
    <property type="match status" value="1"/>
</dbReference>
<keyword evidence="6" id="KW-0449">Lipoprotein</keyword>
<dbReference type="GO" id="GO:0016020">
    <property type="term" value="C:membrane"/>
    <property type="evidence" value="ECO:0007669"/>
    <property type="project" value="UniProtKB-SubCell"/>
</dbReference>
<protein>
    <submittedName>
        <fullName evidence="9">MetQ/NlpA family ABC transporter substrate-binding protein</fullName>
    </submittedName>
</protein>
<evidence type="ECO:0000256" key="4">
    <source>
        <dbReference type="ARBA" id="ARBA00023136"/>
    </source>
</evidence>
<comment type="similarity">
    <text evidence="2">Belongs to the NlpA lipoprotein family.</text>
</comment>
<dbReference type="OrthoDB" id="9812878at2"/>
<evidence type="ECO:0000256" key="6">
    <source>
        <dbReference type="ARBA" id="ARBA00023288"/>
    </source>
</evidence>
<comment type="subcellular location">
    <subcellularLocation>
        <location evidence="1">Membrane</location>
        <topology evidence="1">Lipid-anchor</topology>
    </subcellularLocation>
</comment>
<feature type="lipid moiety-binding region" description="S-diacylglycerol cysteine" evidence="7">
    <location>
        <position position="21"/>
    </location>
</feature>
<dbReference type="Proteomes" id="UP000327148">
    <property type="component" value="Unassembled WGS sequence"/>
</dbReference>
<dbReference type="PANTHER" id="PTHR30429:SF1">
    <property type="entry name" value="D-METHIONINE-BINDING LIPOPROTEIN METQ-RELATED"/>
    <property type="match status" value="1"/>
</dbReference>
<keyword evidence="5" id="KW-0564">Palmitate</keyword>
<evidence type="ECO:0000256" key="5">
    <source>
        <dbReference type="ARBA" id="ARBA00023139"/>
    </source>
</evidence>
<organism evidence="9 10">
    <name type="scientific">Aerococcus sanguinicola</name>
    <dbReference type="NCBI Taxonomy" id="119206"/>
    <lineage>
        <taxon>Bacteria</taxon>
        <taxon>Bacillati</taxon>
        <taxon>Bacillota</taxon>
        <taxon>Bacilli</taxon>
        <taxon>Lactobacillales</taxon>
        <taxon>Aerococcaceae</taxon>
        <taxon>Aerococcus</taxon>
    </lineage>
</organism>
<dbReference type="EMBL" id="VYWO01000001">
    <property type="protein sequence ID" value="KAA9302168.1"/>
    <property type="molecule type" value="Genomic_DNA"/>
</dbReference>
<reference evidence="9 10" key="1">
    <citation type="submission" date="2019-09" db="EMBL/GenBank/DDBJ databases">
        <title>Draft genome sequence assemblies of isolates from the urinary tract.</title>
        <authorList>
            <person name="Mores C.R."/>
            <person name="Putonti C."/>
            <person name="Wolfe A.J."/>
        </authorList>
    </citation>
    <scope>NUCLEOTIDE SEQUENCE [LARGE SCALE GENOMIC DNA]</scope>
    <source>
        <strain evidence="9 10">UMB623</strain>
    </source>
</reference>
<evidence type="ECO:0000256" key="3">
    <source>
        <dbReference type="ARBA" id="ARBA00022729"/>
    </source>
</evidence>
<dbReference type="PIRSF" id="PIRSF002854">
    <property type="entry name" value="MetQ"/>
    <property type="match status" value="1"/>
</dbReference>
<name>A0A5N1GPL8_9LACT</name>
<dbReference type="AlphaFoldDB" id="A0A5N1GPL8"/>
<dbReference type="Pfam" id="PF03180">
    <property type="entry name" value="Lipoprotein_9"/>
    <property type="match status" value="1"/>
</dbReference>
<feature type="signal peptide" evidence="8">
    <location>
        <begin position="1"/>
        <end position="22"/>
    </location>
</feature>
<feature type="chain" id="PRO_5038709969" evidence="8">
    <location>
        <begin position="23"/>
        <end position="303"/>
    </location>
</feature>
<proteinExistence type="inferred from homology"/>
<dbReference type="InterPro" id="IPR004872">
    <property type="entry name" value="Lipoprotein_NlpA"/>
</dbReference>
<sequence>MKNNFKKLGLLTAAAFALVACSNGGTSEGQESGNAEQSKLKVGVVGDVEREVWEDVAERAKDKGVDLDVQVFTDYVQPNKALADGSLDLNAFQHMAFLHDFNTSEKQDLQPVGYTYISAMAAYSDKVDSLDDLKEGAEVAIPNDATNGGRALLLLELAGVIEIDDNAGISPTPNDITSNPKNIKITELDAAQVPRSLADADAVVANTNYAVDAGLNPFKDGIFIDTEDLDKVGTQYKCVIATQKDRANDEAIKKVVETYQTPETEAKIKEVTDGADQKAWSDNDNISADYKALDEQVKAAESK</sequence>
<evidence type="ECO:0000256" key="7">
    <source>
        <dbReference type="PIRSR" id="PIRSR002854-1"/>
    </source>
</evidence>
<evidence type="ECO:0000256" key="8">
    <source>
        <dbReference type="SAM" id="SignalP"/>
    </source>
</evidence>
<evidence type="ECO:0000256" key="1">
    <source>
        <dbReference type="ARBA" id="ARBA00004635"/>
    </source>
</evidence>
<dbReference type="STRING" id="119206.AWM72_07270"/>
<dbReference type="PANTHER" id="PTHR30429">
    <property type="entry name" value="D-METHIONINE-BINDING LIPOPROTEIN METQ"/>
    <property type="match status" value="1"/>
</dbReference>
<keyword evidence="3 8" id="KW-0732">Signal</keyword>
<accession>A0A5N1GPL8</accession>
<dbReference type="Gene3D" id="3.40.190.10">
    <property type="entry name" value="Periplasmic binding protein-like II"/>
    <property type="match status" value="2"/>
</dbReference>